<dbReference type="OrthoDB" id="5514856at2759"/>
<evidence type="ECO:0000256" key="1">
    <source>
        <dbReference type="SAM" id="Phobius"/>
    </source>
</evidence>
<protein>
    <submittedName>
        <fullName evidence="2">Uncharacterized protein</fullName>
    </submittedName>
</protein>
<accession>A0A4P9XY64</accession>
<dbReference type="EMBL" id="KZ992444">
    <property type="protein sequence ID" value="RKP10631.1"/>
    <property type="molecule type" value="Genomic_DNA"/>
</dbReference>
<gene>
    <name evidence="2" type="ORF">THASP1DRAFT_12605</name>
</gene>
<dbReference type="AlphaFoldDB" id="A0A4P9XY64"/>
<keyword evidence="1" id="KW-0812">Transmembrane</keyword>
<name>A0A4P9XY64_9FUNG</name>
<reference evidence="3" key="1">
    <citation type="journal article" date="2018" name="Nat. Microbiol.">
        <title>Leveraging single-cell genomics to expand the fungal tree of life.</title>
        <authorList>
            <person name="Ahrendt S.R."/>
            <person name="Quandt C.A."/>
            <person name="Ciobanu D."/>
            <person name="Clum A."/>
            <person name="Salamov A."/>
            <person name="Andreopoulos B."/>
            <person name="Cheng J.F."/>
            <person name="Woyke T."/>
            <person name="Pelin A."/>
            <person name="Henrissat B."/>
            <person name="Reynolds N.K."/>
            <person name="Benny G.L."/>
            <person name="Smith M.E."/>
            <person name="James T.Y."/>
            <person name="Grigoriev I.V."/>
        </authorList>
    </citation>
    <scope>NUCLEOTIDE SEQUENCE [LARGE SCALE GENOMIC DNA]</scope>
    <source>
        <strain evidence="3">RSA 1356</strain>
    </source>
</reference>
<sequence>MSGRKRVTHSGSEGNALTRFVKREIWHPEKRAGNATILLGISVFAASVAFLRKFGDLLAV</sequence>
<evidence type="ECO:0000313" key="2">
    <source>
        <dbReference type="EMBL" id="RKP10631.1"/>
    </source>
</evidence>
<keyword evidence="1" id="KW-1133">Transmembrane helix</keyword>
<proteinExistence type="predicted"/>
<keyword evidence="3" id="KW-1185">Reference proteome</keyword>
<keyword evidence="1" id="KW-0472">Membrane</keyword>
<evidence type="ECO:0000313" key="3">
    <source>
        <dbReference type="Proteomes" id="UP000271241"/>
    </source>
</evidence>
<organism evidence="2 3">
    <name type="scientific">Thamnocephalis sphaerospora</name>
    <dbReference type="NCBI Taxonomy" id="78915"/>
    <lineage>
        <taxon>Eukaryota</taxon>
        <taxon>Fungi</taxon>
        <taxon>Fungi incertae sedis</taxon>
        <taxon>Zoopagomycota</taxon>
        <taxon>Zoopagomycotina</taxon>
        <taxon>Zoopagomycetes</taxon>
        <taxon>Zoopagales</taxon>
        <taxon>Sigmoideomycetaceae</taxon>
        <taxon>Thamnocephalis</taxon>
    </lineage>
</organism>
<feature type="transmembrane region" description="Helical" evidence="1">
    <location>
        <begin position="32"/>
        <end position="51"/>
    </location>
</feature>
<dbReference type="Proteomes" id="UP000271241">
    <property type="component" value="Unassembled WGS sequence"/>
</dbReference>